<keyword evidence="2" id="KW-1185">Reference proteome</keyword>
<organism evidence="1 2">
    <name type="scientific">Cytobacillus mangrovibacter</name>
    <dbReference type="NCBI Taxonomy" id="3299024"/>
    <lineage>
        <taxon>Bacteria</taxon>
        <taxon>Bacillati</taxon>
        <taxon>Bacillota</taxon>
        <taxon>Bacilli</taxon>
        <taxon>Bacillales</taxon>
        <taxon>Bacillaceae</taxon>
        <taxon>Cytobacillus</taxon>
    </lineage>
</organism>
<dbReference type="Proteomes" id="UP001601058">
    <property type="component" value="Unassembled WGS sequence"/>
</dbReference>
<sequence>MKNFQQNKKELEALRTFVNHQNIEAGSDNCSFEERVLFLKEKNIVIIGGHPNWQIKLKEIFPNYIIVDVENLNRDLSFIGHADAVFINTNFLSHSLYWKVMNQMSKNEVPLHFMERTTNIERIVMHLYEMLNPVVTSYRSV</sequence>
<evidence type="ECO:0000313" key="2">
    <source>
        <dbReference type="Proteomes" id="UP001601058"/>
    </source>
</evidence>
<reference evidence="1 2" key="1">
    <citation type="submission" date="2024-08" db="EMBL/GenBank/DDBJ databases">
        <title>Two novel Cytobacillus novel species.</title>
        <authorList>
            <person name="Liu G."/>
        </authorList>
    </citation>
    <scope>NUCLEOTIDE SEQUENCE [LARGE SCALE GENOMIC DNA]</scope>
    <source>
        <strain evidence="1 2">FJAT-53684</strain>
    </source>
</reference>
<dbReference type="EMBL" id="JBIACJ010000012">
    <property type="protein sequence ID" value="MFE8698251.1"/>
    <property type="molecule type" value="Genomic_DNA"/>
</dbReference>
<proteinExistence type="predicted"/>
<gene>
    <name evidence="1" type="ORF">ACFYKT_18165</name>
</gene>
<evidence type="ECO:0000313" key="1">
    <source>
        <dbReference type="EMBL" id="MFE8698251.1"/>
    </source>
</evidence>
<comment type="caution">
    <text evidence="1">The sequence shown here is derived from an EMBL/GenBank/DDBJ whole genome shotgun (WGS) entry which is preliminary data.</text>
</comment>
<evidence type="ECO:0008006" key="3">
    <source>
        <dbReference type="Google" id="ProtNLM"/>
    </source>
</evidence>
<protein>
    <recommendedName>
        <fullName evidence="3">DUF2325 domain-containing protein</fullName>
    </recommendedName>
</protein>
<name>A0ABW6K289_9BACI</name>
<dbReference type="RefSeq" id="WP_389222467.1">
    <property type="nucleotide sequence ID" value="NZ_JBIACJ010000012.1"/>
</dbReference>
<accession>A0ABW6K289</accession>